<dbReference type="GO" id="GO:0005886">
    <property type="term" value="C:plasma membrane"/>
    <property type="evidence" value="ECO:0007669"/>
    <property type="project" value="TreeGrafter"/>
</dbReference>
<evidence type="ECO:0000259" key="7">
    <source>
        <dbReference type="PROSITE" id="PS50003"/>
    </source>
</evidence>
<dbReference type="CDD" id="cd10346">
    <property type="entry name" value="SH2_SH2B_family"/>
    <property type="match status" value="1"/>
</dbReference>
<organism evidence="8 9">
    <name type="scientific">Owenia fusiformis</name>
    <name type="common">Polychaete worm</name>
    <dbReference type="NCBI Taxonomy" id="6347"/>
    <lineage>
        <taxon>Eukaryota</taxon>
        <taxon>Metazoa</taxon>
        <taxon>Spiralia</taxon>
        <taxon>Lophotrochozoa</taxon>
        <taxon>Annelida</taxon>
        <taxon>Polychaeta</taxon>
        <taxon>Sedentaria</taxon>
        <taxon>Canalipalpata</taxon>
        <taxon>Sabellida</taxon>
        <taxon>Oweniida</taxon>
        <taxon>Oweniidae</taxon>
        <taxon>Owenia</taxon>
    </lineage>
</organism>
<dbReference type="Gene3D" id="2.30.29.30">
    <property type="entry name" value="Pleckstrin-homology domain (PH domain)/Phosphotyrosine-binding domain (PTB)"/>
    <property type="match status" value="1"/>
</dbReference>
<dbReference type="PANTHER" id="PTHR10872">
    <property type="entry name" value="SH2B ADAPTER PROTEIN"/>
    <property type="match status" value="1"/>
</dbReference>
<dbReference type="SUPFAM" id="SSF50729">
    <property type="entry name" value="PH domain-like"/>
    <property type="match status" value="1"/>
</dbReference>
<keyword evidence="2" id="KW-0597">Phosphoprotein</keyword>
<dbReference type="OrthoDB" id="10047184at2759"/>
<dbReference type="PRINTS" id="PR00401">
    <property type="entry name" value="SH2DOMAIN"/>
</dbReference>
<feature type="domain" description="SH2" evidence="6">
    <location>
        <begin position="436"/>
        <end position="534"/>
    </location>
</feature>
<dbReference type="Pfam" id="PF00169">
    <property type="entry name" value="PH"/>
    <property type="match status" value="1"/>
</dbReference>
<feature type="region of interest" description="Disordered" evidence="5">
    <location>
        <begin position="148"/>
        <end position="173"/>
    </location>
</feature>
<dbReference type="InterPro" id="IPR001849">
    <property type="entry name" value="PH_domain"/>
</dbReference>
<keyword evidence="9" id="KW-1185">Reference proteome</keyword>
<dbReference type="PROSITE" id="PS50003">
    <property type="entry name" value="PH_DOMAIN"/>
    <property type="match status" value="1"/>
</dbReference>
<comment type="caution">
    <text evidence="8">The sequence shown here is derived from an EMBL/GenBank/DDBJ whole genome shotgun (WGS) entry which is preliminary data.</text>
</comment>
<feature type="compositionally biased region" description="Polar residues" evidence="5">
    <location>
        <begin position="346"/>
        <end position="360"/>
    </location>
</feature>
<dbReference type="SUPFAM" id="SSF109805">
    <property type="entry name" value="Phenylalanine zipper"/>
    <property type="match status" value="1"/>
</dbReference>
<dbReference type="InterPro" id="IPR036290">
    <property type="entry name" value="Phe_ZIP_sf"/>
</dbReference>
<dbReference type="Gene3D" id="3.30.505.10">
    <property type="entry name" value="SH2 domain"/>
    <property type="match status" value="1"/>
</dbReference>
<name>A0A8S4Q2W6_OWEFU</name>
<evidence type="ECO:0000259" key="6">
    <source>
        <dbReference type="PROSITE" id="PS50001"/>
    </source>
</evidence>
<feature type="domain" description="PH" evidence="7">
    <location>
        <begin position="182"/>
        <end position="302"/>
    </location>
</feature>
<dbReference type="InterPro" id="IPR015012">
    <property type="entry name" value="Phe_ZIP"/>
</dbReference>
<dbReference type="PANTHER" id="PTHR10872:SF2">
    <property type="entry name" value="LNK, ISOFORM D"/>
    <property type="match status" value="1"/>
</dbReference>
<dbReference type="GO" id="GO:0005068">
    <property type="term" value="F:transmembrane receptor protein tyrosine kinase adaptor activity"/>
    <property type="evidence" value="ECO:0007669"/>
    <property type="project" value="TreeGrafter"/>
</dbReference>
<reference evidence="8" key="1">
    <citation type="submission" date="2022-03" db="EMBL/GenBank/DDBJ databases">
        <authorList>
            <person name="Martin C."/>
        </authorList>
    </citation>
    <scope>NUCLEOTIDE SEQUENCE</scope>
</reference>
<dbReference type="AlphaFoldDB" id="A0A8S4Q2W6"/>
<gene>
    <name evidence="8" type="ORF">OFUS_LOCUS24929</name>
</gene>
<sequence>MTTMNGDLAGACAPPSWVEFCEQQASQAAAQFSKYFRDFIENNPCHNRPNASKDFARKFVHYFLAHFAAETNRLSFHETVGTQTGSTKLPSNEDLQNFSMNGNFLDGGDYTEQESPSQKNNKPFFRRLSFRNFKSVKHNMRGLFKQHSDEQELASISTPNLSKSKKKHSKSEKKLAGKVILSVKKEGMVNKLIGEDAKGKTSWERCRLVLLQTTGGFMLEFYIPPKAVKPKHGVFCFLITEARETTALEMPDHENTFVLKAVKLPEQGGHISLAESLTEYVLEASGVAEMQSWLATIRQSMRPENVNQDNIEEMRPRLGTAPGPNLNRPNISITTANIVRDGGSGLSTPNSQRRLSIDSDNSTEHPPELPPRTPTRPISMAGANFRAMRSSSNNSSEVTTGSPRSESGFGQLTGATSSPLPVPESFLDQHLKEYPWFHGTLSRMDGAQLVLQSSSSGHGVFLVRQSETRKGEYVLTFNFQGRAKHLRMTINSEGQCRVQHLWFQTIFDMLEHFRTHPIPLESGGSSDVTLTDYVVCLDRPRTPSSQRSSPPSLLTNTLSQSTTGIVNLATTNVPVNAALRGSGNIYLGASGGSGGSREAIITNSGSVRTRTDSLERDQQSGHRAIENHYSFV</sequence>
<keyword evidence="3 4" id="KW-0727">SH2 domain</keyword>
<evidence type="ECO:0000313" key="8">
    <source>
        <dbReference type="EMBL" id="CAH1801110.1"/>
    </source>
</evidence>
<protein>
    <recommendedName>
        <fullName evidence="10">SH2B adapter protein 1</fullName>
    </recommendedName>
</protein>
<dbReference type="InterPro" id="IPR011993">
    <property type="entry name" value="PH-like_dom_sf"/>
</dbReference>
<evidence type="ECO:0000256" key="3">
    <source>
        <dbReference type="ARBA" id="ARBA00022999"/>
    </source>
</evidence>
<evidence type="ECO:0000256" key="4">
    <source>
        <dbReference type="PROSITE-ProRule" id="PRU00191"/>
    </source>
</evidence>
<evidence type="ECO:0000256" key="2">
    <source>
        <dbReference type="ARBA" id="ARBA00022553"/>
    </source>
</evidence>
<dbReference type="FunFam" id="3.30.505.10:FF:000008">
    <property type="entry name" value="SH2B adapter protein 1 isoform 2"/>
    <property type="match status" value="1"/>
</dbReference>
<dbReference type="InterPro" id="IPR036860">
    <property type="entry name" value="SH2_dom_sf"/>
</dbReference>
<dbReference type="InterPro" id="IPR035057">
    <property type="entry name" value="SH2B1_SH2"/>
</dbReference>
<evidence type="ECO:0000313" key="9">
    <source>
        <dbReference type="Proteomes" id="UP000749559"/>
    </source>
</evidence>
<feature type="compositionally biased region" description="Polar residues" evidence="5">
    <location>
        <begin position="389"/>
        <end position="419"/>
    </location>
</feature>
<dbReference type="GO" id="GO:0035556">
    <property type="term" value="P:intracellular signal transduction"/>
    <property type="evidence" value="ECO:0007669"/>
    <property type="project" value="TreeGrafter"/>
</dbReference>
<evidence type="ECO:0008006" key="10">
    <source>
        <dbReference type="Google" id="ProtNLM"/>
    </source>
</evidence>
<dbReference type="SMART" id="SM00233">
    <property type="entry name" value="PH"/>
    <property type="match status" value="1"/>
</dbReference>
<dbReference type="EMBL" id="CAIIXF020000012">
    <property type="protein sequence ID" value="CAH1801110.1"/>
    <property type="molecule type" value="Genomic_DNA"/>
</dbReference>
<dbReference type="Proteomes" id="UP000749559">
    <property type="component" value="Unassembled WGS sequence"/>
</dbReference>
<comment type="similarity">
    <text evidence="1">Belongs to the SH2B adapter family.</text>
</comment>
<dbReference type="Gene3D" id="6.10.140.110">
    <property type="match status" value="1"/>
</dbReference>
<proteinExistence type="inferred from homology"/>
<evidence type="ECO:0000256" key="1">
    <source>
        <dbReference type="ARBA" id="ARBA00010220"/>
    </source>
</evidence>
<dbReference type="InterPro" id="IPR000980">
    <property type="entry name" value="SH2"/>
</dbReference>
<accession>A0A8S4Q2W6</accession>
<dbReference type="PROSITE" id="PS50001">
    <property type="entry name" value="SH2"/>
    <property type="match status" value="1"/>
</dbReference>
<evidence type="ECO:0000256" key="5">
    <source>
        <dbReference type="SAM" id="MobiDB-lite"/>
    </source>
</evidence>
<dbReference type="InterPro" id="IPR030523">
    <property type="entry name" value="SH2B"/>
</dbReference>
<dbReference type="Pfam" id="PF00017">
    <property type="entry name" value="SH2"/>
    <property type="match status" value="1"/>
</dbReference>
<dbReference type="Pfam" id="PF08916">
    <property type="entry name" value="Phe_ZIP"/>
    <property type="match status" value="1"/>
</dbReference>
<dbReference type="SMART" id="SM00252">
    <property type="entry name" value="SH2"/>
    <property type="match status" value="1"/>
</dbReference>
<feature type="region of interest" description="Disordered" evidence="5">
    <location>
        <begin position="336"/>
        <end position="420"/>
    </location>
</feature>
<dbReference type="SUPFAM" id="SSF55550">
    <property type="entry name" value="SH2 domain"/>
    <property type="match status" value="1"/>
</dbReference>
<dbReference type="CDD" id="cd01231">
    <property type="entry name" value="PH_SH2B_family"/>
    <property type="match status" value="1"/>
</dbReference>